<dbReference type="Proteomes" id="UP000305948">
    <property type="component" value="Unassembled WGS sequence"/>
</dbReference>
<sequence length="339" mass="39107">LPQYGFGPELSFKKLVEQNPFLFRVYTPRPLGPFFDESEPYFLGGSFTEEADDSIPDANMRPRAQSLKGDTLPTSYADVVRHLDWTTKSSSPFVSTSFSFAWAVWDACRRYKLGVKHDVHIAVIDAKVLVDRAVTAVELLNESSQKERHRDHWKFHRFAQESQNVLVYGSIPGTAVLSSTPLLSVLEALPSYFLRPSLDFHQKDTSVMSRLTWEYVPKKSTYRQFCKEMSEHFLRMEDRHRLRDTTTGSIRLALRFLRARFHERVLDDLDASCVMVYQLALAIAAWPGQWWVREHPEIPDLIRSCVDIVGEEIREARRAKVVAEVARLQSIVDDLEWLA</sequence>
<name>A0A5C3N551_9AGAM</name>
<accession>A0A5C3N551</accession>
<feature type="non-terminal residue" evidence="2">
    <location>
        <position position="1"/>
    </location>
</feature>
<keyword evidence="3" id="KW-1185">Reference proteome</keyword>
<dbReference type="InterPro" id="IPR056009">
    <property type="entry name" value="DUF7587"/>
</dbReference>
<dbReference type="Pfam" id="PF24494">
    <property type="entry name" value="DUF7587"/>
    <property type="match status" value="1"/>
</dbReference>
<protein>
    <recommendedName>
        <fullName evidence="1">DUF7587 domain-containing protein</fullName>
    </recommendedName>
</protein>
<organism evidence="2 3">
    <name type="scientific">Heliocybe sulcata</name>
    <dbReference type="NCBI Taxonomy" id="5364"/>
    <lineage>
        <taxon>Eukaryota</taxon>
        <taxon>Fungi</taxon>
        <taxon>Dikarya</taxon>
        <taxon>Basidiomycota</taxon>
        <taxon>Agaricomycotina</taxon>
        <taxon>Agaricomycetes</taxon>
        <taxon>Gloeophyllales</taxon>
        <taxon>Gloeophyllaceae</taxon>
        <taxon>Heliocybe</taxon>
    </lineage>
</organism>
<evidence type="ECO:0000259" key="1">
    <source>
        <dbReference type="Pfam" id="PF24494"/>
    </source>
</evidence>
<evidence type="ECO:0000313" key="3">
    <source>
        <dbReference type="Proteomes" id="UP000305948"/>
    </source>
</evidence>
<evidence type="ECO:0000313" key="2">
    <source>
        <dbReference type="EMBL" id="TFK52939.1"/>
    </source>
</evidence>
<dbReference type="STRING" id="5364.A0A5C3N551"/>
<dbReference type="OrthoDB" id="3359845at2759"/>
<dbReference type="AlphaFoldDB" id="A0A5C3N551"/>
<reference evidence="2 3" key="1">
    <citation type="journal article" date="2019" name="Nat. Ecol. Evol.">
        <title>Megaphylogeny resolves global patterns of mushroom evolution.</title>
        <authorList>
            <person name="Varga T."/>
            <person name="Krizsan K."/>
            <person name="Foldi C."/>
            <person name="Dima B."/>
            <person name="Sanchez-Garcia M."/>
            <person name="Sanchez-Ramirez S."/>
            <person name="Szollosi G.J."/>
            <person name="Szarkandi J.G."/>
            <person name="Papp V."/>
            <person name="Albert L."/>
            <person name="Andreopoulos W."/>
            <person name="Angelini C."/>
            <person name="Antonin V."/>
            <person name="Barry K.W."/>
            <person name="Bougher N.L."/>
            <person name="Buchanan P."/>
            <person name="Buyck B."/>
            <person name="Bense V."/>
            <person name="Catcheside P."/>
            <person name="Chovatia M."/>
            <person name="Cooper J."/>
            <person name="Damon W."/>
            <person name="Desjardin D."/>
            <person name="Finy P."/>
            <person name="Geml J."/>
            <person name="Haridas S."/>
            <person name="Hughes K."/>
            <person name="Justo A."/>
            <person name="Karasinski D."/>
            <person name="Kautmanova I."/>
            <person name="Kiss B."/>
            <person name="Kocsube S."/>
            <person name="Kotiranta H."/>
            <person name="LaButti K.M."/>
            <person name="Lechner B.E."/>
            <person name="Liimatainen K."/>
            <person name="Lipzen A."/>
            <person name="Lukacs Z."/>
            <person name="Mihaltcheva S."/>
            <person name="Morgado L.N."/>
            <person name="Niskanen T."/>
            <person name="Noordeloos M.E."/>
            <person name="Ohm R.A."/>
            <person name="Ortiz-Santana B."/>
            <person name="Ovrebo C."/>
            <person name="Racz N."/>
            <person name="Riley R."/>
            <person name="Savchenko A."/>
            <person name="Shiryaev A."/>
            <person name="Soop K."/>
            <person name="Spirin V."/>
            <person name="Szebenyi C."/>
            <person name="Tomsovsky M."/>
            <person name="Tulloss R.E."/>
            <person name="Uehling J."/>
            <person name="Grigoriev I.V."/>
            <person name="Vagvolgyi C."/>
            <person name="Papp T."/>
            <person name="Martin F.M."/>
            <person name="Miettinen O."/>
            <person name="Hibbett D.S."/>
            <person name="Nagy L.G."/>
        </authorList>
    </citation>
    <scope>NUCLEOTIDE SEQUENCE [LARGE SCALE GENOMIC DNA]</scope>
    <source>
        <strain evidence="2 3">OMC1185</strain>
    </source>
</reference>
<gene>
    <name evidence="2" type="ORF">OE88DRAFT_1610274</name>
</gene>
<proteinExistence type="predicted"/>
<feature type="non-terminal residue" evidence="2">
    <location>
        <position position="339"/>
    </location>
</feature>
<dbReference type="EMBL" id="ML213508">
    <property type="protein sequence ID" value="TFK52939.1"/>
    <property type="molecule type" value="Genomic_DNA"/>
</dbReference>
<feature type="domain" description="DUF7587" evidence="1">
    <location>
        <begin position="19"/>
        <end position="182"/>
    </location>
</feature>